<evidence type="ECO:0000256" key="1">
    <source>
        <dbReference type="ARBA" id="ARBA00004167"/>
    </source>
</evidence>
<evidence type="ECO:0000313" key="9">
    <source>
        <dbReference type="Proteomes" id="UP000321301"/>
    </source>
</evidence>
<evidence type="ECO:0000256" key="4">
    <source>
        <dbReference type="ARBA" id="ARBA00022989"/>
    </source>
</evidence>
<dbReference type="Proteomes" id="UP000321301">
    <property type="component" value="Unassembled WGS sequence"/>
</dbReference>
<accession>A0A512CBF4</accession>
<comment type="caution">
    <text evidence="8">The sequence shown here is derived from an EMBL/GenBank/DDBJ whole genome shotgun (WGS) entry which is preliminary data.</text>
</comment>
<comment type="subcellular location">
    <subcellularLocation>
        <location evidence="1">Membrane</location>
        <topology evidence="1">Single-pass membrane protein</topology>
    </subcellularLocation>
</comment>
<evidence type="ECO:0000256" key="2">
    <source>
        <dbReference type="ARBA" id="ARBA00006971"/>
    </source>
</evidence>
<sequence>MSEKQFEINIDPDWIKKYLSKIILGLVVIIMVFSAIKTVGPEEEGVVIQLGEYNRTVSPGLSFIIPFVETMYKIPVQRQLKQEFGFRSTSTSSNGQSTYAKSGYIDESMMLTGDLNLTDVEWVIQYRIVDSYKYLFKVRNAEKTLNDMSESAMRKIVGDRTVNEVLTVGRQEIATSVEVLLQEMCDEYENGIRVDQVVLQDVNPPEPVKPSFNAVNEAQQERETLINQAEADYNRIIPRARGEAEETIQLAEAYALTRVNGARGEAERFNSIFEAYIKSPEVTKQRIYLETLEKVLPKIGNKIITDERGSNVLPLLNINKASGSTPAP</sequence>
<dbReference type="InterPro" id="IPR050710">
    <property type="entry name" value="Band7/mec-2_domain"/>
</dbReference>
<dbReference type="InterPro" id="IPR036013">
    <property type="entry name" value="Band_7/SPFH_dom_sf"/>
</dbReference>
<dbReference type="Gene3D" id="3.30.479.30">
    <property type="entry name" value="Band 7 domain"/>
    <property type="match status" value="1"/>
</dbReference>
<proteinExistence type="inferred from homology"/>
<keyword evidence="9" id="KW-1185">Reference proteome</keyword>
<dbReference type="InterPro" id="IPR001107">
    <property type="entry name" value="Band_7"/>
</dbReference>
<evidence type="ECO:0000256" key="3">
    <source>
        <dbReference type="ARBA" id="ARBA00022692"/>
    </source>
</evidence>
<dbReference type="CDD" id="cd03404">
    <property type="entry name" value="SPFH_HflK"/>
    <property type="match status" value="1"/>
</dbReference>
<dbReference type="Pfam" id="PF01145">
    <property type="entry name" value="Band_7"/>
    <property type="match status" value="1"/>
</dbReference>
<dbReference type="NCBIfam" id="TIGR01933">
    <property type="entry name" value="hflK"/>
    <property type="match status" value="1"/>
</dbReference>
<evidence type="ECO:0000259" key="7">
    <source>
        <dbReference type="SMART" id="SM00244"/>
    </source>
</evidence>
<organism evidence="8 9">
    <name type="scientific">Cyclobacterium qasimii</name>
    <dbReference type="NCBI Taxonomy" id="1350429"/>
    <lineage>
        <taxon>Bacteria</taxon>
        <taxon>Pseudomonadati</taxon>
        <taxon>Bacteroidota</taxon>
        <taxon>Cytophagia</taxon>
        <taxon>Cytophagales</taxon>
        <taxon>Cyclobacteriaceae</taxon>
        <taxon>Cyclobacterium</taxon>
    </lineage>
</organism>
<protein>
    <recommendedName>
        <fullName evidence="6">Protein HflK</fullName>
    </recommendedName>
</protein>
<keyword evidence="5" id="KW-0472">Membrane</keyword>
<gene>
    <name evidence="8" type="ORF">CQA01_20310</name>
</gene>
<evidence type="ECO:0000256" key="6">
    <source>
        <dbReference type="RuleBase" id="RU364113"/>
    </source>
</evidence>
<dbReference type="SUPFAM" id="SSF117892">
    <property type="entry name" value="Band 7/SPFH domain"/>
    <property type="match status" value="1"/>
</dbReference>
<comment type="subunit">
    <text evidence="6">HflC and HflK may interact to form a multimeric complex.</text>
</comment>
<dbReference type="InterPro" id="IPR010201">
    <property type="entry name" value="HflK"/>
</dbReference>
<evidence type="ECO:0000313" key="8">
    <source>
        <dbReference type="EMBL" id="GEO21497.1"/>
    </source>
</evidence>
<comment type="similarity">
    <text evidence="2 6">Belongs to the band 7/mec-2 family. HflK subfamily.</text>
</comment>
<dbReference type="EMBL" id="BJYV01000007">
    <property type="protein sequence ID" value="GEO21497.1"/>
    <property type="molecule type" value="Genomic_DNA"/>
</dbReference>
<keyword evidence="4" id="KW-1133">Transmembrane helix</keyword>
<evidence type="ECO:0000256" key="5">
    <source>
        <dbReference type="ARBA" id="ARBA00023136"/>
    </source>
</evidence>
<dbReference type="GO" id="GO:0016020">
    <property type="term" value="C:membrane"/>
    <property type="evidence" value="ECO:0007669"/>
    <property type="project" value="UniProtKB-SubCell"/>
</dbReference>
<dbReference type="AlphaFoldDB" id="A0A512CBF4"/>
<dbReference type="PANTHER" id="PTHR43327">
    <property type="entry name" value="STOMATIN-LIKE PROTEIN 2, MITOCHONDRIAL"/>
    <property type="match status" value="1"/>
</dbReference>
<dbReference type="PANTHER" id="PTHR43327:SF2">
    <property type="entry name" value="MODULATOR OF FTSH PROTEASE HFLK"/>
    <property type="match status" value="1"/>
</dbReference>
<name>A0A512CBF4_9BACT</name>
<comment type="function">
    <text evidence="6">HflC and HflK could encode or regulate a protease.</text>
</comment>
<keyword evidence="3" id="KW-0812">Transmembrane</keyword>
<reference evidence="8 9" key="1">
    <citation type="submission" date="2019-07" db="EMBL/GenBank/DDBJ databases">
        <title>Whole genome shotgun sequence of Cyclobacterium qasimii NBRC 106168.</title>
        <authorList>
            <person name="Hosoyama A."/>
            <person name="Uohara A."/>
            <person name="Ohji S."/>
            <person name="Ichikawa N."/>
        </authorList>
    </citation>
    <scope>NUCLEOTIDE SEQUENCE [LARGE SCALE GENOMIC DNA]</scope>
    <source>
        <strain evidence="8 9">NBRC 106168</strain>
    </source>
</reference>
<feature type="domain" description="Band 7" evidence="7">
    <location>
        <begin position="34"/>
        <end position="216"/>
    </location>
</feature>
<dbReference type="RefSeq" id="WP_020889197.1">
    <property type="nucleotide sequence ID" value="NZ_BJYV01000007.1"/>
</dbReference>
<dbReference type="SMART" id="SM00244">
    <property type="entry name" value="PHB"/>
    <property type="match status" value="1"/>
</dbReference>